<feature type="region of interest" description="Disordered" evidence="6">
    <location>
        <begin position="229"/>
        <end position="704"/>
    </location>
</feature>
<keyword evidence="9" id="KW-1185">Reference proteome</keyword>
<feature type="compositionally biased region" description="Polar residues" evidence="6">
    <location>
        <begin position="625"/>
        <end position="641"/>
    </location>
</feature>
<feature type="compositionally biased region" description="Low complexity" evidence="6">
    <location>
        <begin position="485"/>
        <end position="518"/>
    </location>
</feature>
<evidence type="ECO:0000259" key="7">
    <source>
        <dbReference type="Pfam" id="PF15511"/>
    </source>
</evidence>
<dbReference type="GO" id="GO:0051382">
    <property type="term" value="P:kinetochore assembly"/>
    <property type="evidence" value="ECO:0007669"/>
    <property type="project" value="InterPro"/>
</dbReference>
<sequence>MISQFIQHHQSSKTSHRPGLRNRIRSTSLGEGPPAETQRSGDKTRTGQRTTGRSKLSTSEFTPHVAIDQFLQIAKTTQPTRRKRAASAQTPAAARTSNNSMTSTSRWNTTVSRLRSAATEVHKPTPRSMISAFVHQAIEETPVAVAQTALSYLDVTTSSTDSGPKRRRKSIREESFLEHLTLEPEEVRQVQPARNRSKRGRPPVSAFKIISKSQESLQKGPGTTIIVTAEVHRSQETPAGTDDEETEELSTEASTDSQTVSPDGNKENDKHKSSVNKLSRRSQRLTGPETLSMSPKLSSRTSKTQEGAFSPRSEMSQSSKTRVGTLSPRRSMVLRTPPRSPTASESGRSSTSKNVSVSRKQTPLSQRQTTLSPRQMPLSPKQMFSQSQMSRSSKRISLSQRQMSVSPRQSPSSNKPLTPRQSPLSQRQTPLSPRQTQLSQRKTPLSQRKTPLSQRQTQSSPKQTQLSQRHTPSSPRQTQFSQRKTTLSQRRTPSSPRQTPSSQRQSPSVSSKQSPFSPMQTPQSQRQMSLSPREMSLSPKGSLKKTPASLSRKTLSGKSSPNKSMSRTSLSQRHMSLRQTSLSPRQISLSPKQMSLSPRQTTLSPRQTSLSQSRRSLRQTPLSPKQTSRKGTSLSPNSTLKKTPDSVSKKSVSKMSVSVTAGGTSVVSRDDKRMQGESIREDISRVKEGQTGREEEEGNTEEETNYNKSLLSYFRQQTQDVYNSADSVAEDDTPVGDNDLGDDHVDTIHGQGSDANTNRVTKGARRLGTPDIVNAAKEKTNVPILWSEVLFLCRSPRHMNSVNEAKKHARVKVTHSEPWLWEKKKPPTISRRVVTPDAPVIQKSQAKQRRKTDPPYPRLPARLTRNIFTHFSRHKHLSTATIDEVEKVADVYWKNVVSDLAAYAKHANRQTIHEADVELLLKRQRFVTDKTAMYTLVEKHMSLEHRQQIIPIAHAGNEVVPRH</sequence>
<feature type="compositionally biased region" description="Low complexity" evidence="6">
    <location>
        <begin position="86"/>
        <end position="108"/>
    </location>
</feature>
<feature type="compositionally biased region" description="Acidic residues" evidence="6">
    <location>
        <begin position="694"/>
        <end position="704"/>
    </location>
</feature>
<feature type="domain" description="CENP-T/Histone H4 histone fold" evidence="7">
    <location>
        <begin position="855"/>
        <end position="953"/>
    </location>
</feature>
<feature type="region of interest" description="Disordered" evidence="6">
    <location>
        <begin position="186"/>
        <end position="205"/>
    </location>
</feature>
<feature type="compositionally biased region" description="Polar residues" evidence="6">
    <location>
        <begin position="289"/>
        <end position="324"/>
    </location>
</feature>
<evidence type="ECO:0000256" key="6">
    <source>
        <dbReference type="SAM" id="MobiDB-lite"/>
    </source>
</evidence>
<dbReference type="InterPro" id="IPR009072">
    <property type="entry name" value="Histone-fold"/>
</dbReference>
<feature type="compositionally biased region" description="Low complexity" evidence="6">
    <location>
        <begin position="649"/>
        <end position="667"/>
    </location>
</feature>
<feature type="region of interest" description="Disordered" evidence="6">
    <location>
        <begin position="1"/>
        <end position="108"/>
    </location>
</feature>
<name>A0AAD9UGT1_RIDPI</name>
<dbReference type="EMBL" id="JAODUO010000118">
    <property type="protein sequence ID" value="KAK2188958.1"/>
    <property type="molecule type" value="Genomic_DNA"/>
</dbReference>
<reference evidence="8" key="1">
    <citation type="journal article" date="2023" name="Mol. Biol. Evol.">
        <title>Third-Generation Sequencing Reveals the Adaptive Role of the Epigenome in Three Deep-Sea Polychaetes.</title>
        <authorList>
            <person name="Perez M."/>
            <person name="Aroh O."/>
            <person name="Sun Y."/>
            <person name="Lan Y."/>
            <person name="Juniper S.K."/>
            <person name="Young C.R."/>
            <person name="Angers B."/>
            <person name="Qian P.Y."/>
        </authorList>
    </citation>
    <scope>NUCLEOTIDE SEQUENCE</scope>
    <source>
        <strain evidence="8">R07B-5</strain>
    </source>
</reference>
<dbReference type="CDD" id="cd22920">
    <property type="entry name" value="HFD_CENP-T"/>
    <property type="match status" value="1"/>
</dbReference>
<gene>
    <name evidence="8" type="ORF">NP493_119g08021</name>
</gene>
<dbReference type="InterPro" id="IPR028255">
    <property type="entry name" value="CENP-T"/>
</dbReference>
<feature type="compositionally biased region" description="Polar residues" evidence="6">
    <location>
        <begin position="548"/>
        <end position="599"/>
    </location>
</feature>
<dbReference type="GO" id="GO:0005634">
    <property type="term" value="C:nucleus"/>
    <property type="evidence" value="ECO:0007669"/>
    <property type="project" value="UniProtKB-SubCell"/>
</dbReference>
<feature type="compositionally biased region" description="Polar residues" evidence="6">
    <location>
        <begin position="47"/>
        <end position="61"/>
    </location>
</feature>
<dbReference type="InterPro" id="IPR035425">
    <property type="entry name" value="CENP-T/H4_C"/>
</dbReference>
<evidence type="ECO:0000256" key="4">
    <source>
        <dbReference type="ARBA" id="ARBA00022454"/>
    </source>
</evidence>
<dbReference type="GO" id="GO:0003677">
    <property type="term" value="F:DNA binding"/>
    <property type="evidence" value="ECO:0007669"/>
    <property type="project" value="InterPro"/>
</dbReference>
<evidence type="ECO:0000256" key="5">
    <source>
        <dbReference type="ARBA" id="ARBA00023242"/>
    </source>
</evidence>
<evidence type="ECO:0000313" key="9">
    <source>
        <dbReference type="Proteomes" id="UP001209878"/>
    </source>
</evidence>
<comment type="subcellular location">
    <subcellularLocation>
        <location evidence="2">Chromosome</location>
    </subcellularLocation>
    <subcellularLocation>
        <location evidence="1">Nucleus</location>
    </subcellularLocation>
</comment>
<feature type="region of interest" description="Disordered" evidence="6">
    <location>
        <begin position="838"/>
        <end position="859"/>
    </location>
</feature>
<evidence type="ECO:0000256" key="2">
    <source>
        <dbReference type="ARBA" id="ARBA00004286"/>
    </source>
</evidence>
<dbReference type="AlphaFoldDB" id="A0AAD9UGT1"/>
<dbReference type="PANTHER" id="PTHR46904">
    <property type="entry name" value="CENTROMERE PROTEIN T"/>
    <property type="match status" value="1"/>
</dbReference>
<dbReference type="GO" id="GO:0007059">
    <property type="term" value="P:chromosome segregation"/>
    <property type="evidence" value="ECO:0007669"/>
    <property type="project" value="TreeGrafter"/>
</dbReference>
<feature type="compositionally biased region" description="Acidic residues" evidence="6">
    <location>
        <begin position="241"/>
        <end position="250"/>
    </location>
</feature>
<evidence type="ECO:0000313" key="8">
    <source>
        <dbReference type="EMBL" id="KAK2188958.1"/>
    </source>
</evidence>
<dbReference type="GO" id="GO:0000776">
    <property type="term" value="C:kinetochore"/>
    <property type="evidence" value="ECO:0007669"/>
    <property type="project" value="InterPro"/>
</dbReference>
<feature type="compositionally biased region" description="Polar residues" evidence="6">
    <location>
        <begin position="341"/>
        <end position="373"/>
    </location>
</feature>
<comment type="similarity">
    <text evidence="3">Belongs to the CENP-T/CNN1 family.</text>
</comment>
<organism evidence="8 9">
    <name type="scientific">Ridgeia piscesae</name>
    <name type="common">Tubeworm</name>
    <dbReference type="NCBI Taxonomy" id="27915"/>
    <lineage>
        <taxon>Eukaryota</taxon>
        <taxon>Metazoa</taxon>
        <taxon>Spiralia</taxon>
        <taxon>Lophotrochozoa</taxon>
        <taxon>Annelida</taxon>
        <taxon>Polychaeta</taxon>
        <taxon>Sedentaria</taxon>
        <taxon>Canalipalpata</taxon>
        <taxon>Sabellida</taxon>
        <taxon>Siboglinidae</taxon>
        <taxon>Ridgeia</taxon>
    </lineage>
</organism>
<dbReference type="PANTHER" id="PTHR46904:SF1">
    <property type="entry name" value="CENTROMERE PROTEIN T"/>
    <property type="match status" value="1"/>
</dbReference>
<proteinExistence type="inferred from homology"/>
<dbReference type="Gene3D" id="1.10.20.10">
    <property type="entry name" value="Histone, subunit A"/>
    <property type="match status" value="1"/>
</dbReference>
<dbReference type="Proteomes" id="UP001209878">
    <property type="component" value="Unassembled WGS sequence"/>
</dbReference>
<feature type="compositionally biased region" description="Low complexity" evidence="6">
    <location>
        <begin position="600"/>
        <end position="624"/>
    </location>
</feature>
<keyword evidence="4" id="KW-0158">Chromosome</keyword>
<protein>
    <recommendedName>
        <fullName evidence="7">CENP-T/Histone H4 histone fold domain-containing protein</fullName>
    </recommendedName>
</protein>
<feature type="compositionally biased region" description="Polar residues" evidence="6">
    <location>
        <begin position="403"/>
        <end position="484"/>
    </location>
</feature>
<feature type="compositionally biased region" description="Basic and acidic residues" evidence="6">
    <location>
        <begin position="668"/>
        <end position="693"/>
    </location>
</feature>
<accession>A0AAD9UGT1</accession>
<evidence type="ECO:0000256" key="1">
    <source>
        <dbReference type="ARBA" id="ARBA00004123"/>
    </source>
</evidence>
<evidence type="ECO:0000256" key="3">
    <source>
        <dbReference type="ARBA" id="ARBA00010137"/>
    </source>
</evidence>
<dbReference type="Pfam" id="PF15511">
    <property type="entry name" value="CENP-T_C"/>
    <property type="match status" value="1"/>
</dbReference>
<keyword evidence="5" id="KW-0539">Nucleus</keyword>
<feature type="compositionally biased region" description="Low complexity" evidence="6">
    <location>
        <begin position="385"/>
        <end position="402"/>
    </location>
</feature>
<dbReference type="GO" id="GO:0000278">
    <property type="term" value="P:mitotic cell cycle"/>
    <property type="evidence" value="ECO:0007669"/>
    <property type="project" value="TreeGrafter"/>
</dbReference>
<comment type="caution">
    <text evidence="8">The sequence shown here is derived from an EMBL/GenBank/DDBJ whole genome shotgun (WGS) entry which is preliminary data.</text>
</comment>
<dbReference type="GO" id="GO:0046982">
    <property type="term" value="F:protein heterodimerization activity"/>
    <property type="evidence" value="ECO:0007669"/>
    <property type="project" value="InterPro"/>
</dbReference>
<feature type="compositionally biased region" description="Polar residues" evidence="6">
    <location>
        <begin position="519"/>
        <end position="530"/>
    </location>
</feature>
<dbReference type="SUPFAM" id="SSF47113">
    <property type="entry name" value="Histone-fold"/>
    <property type="match status" value="1"/>
</dbReference>
<feature type="compositionally biased region" description="Basic residues" evidence="6">
    <location>
        <begin position="10"/>
        <end position="24"/>
    </location>
</feature>